<accession>A0A411K7M8</accession>
<keyword evidence="1" id="KW-1133">Transmembrane helix</keyword>
<dbReference type="RefSeq" id="YP_009557808.1">
    <property type="nucleotide sequence ID" value="NC_040955.1"/>
</dbReference>
<dbReference type="AlphaFoldDB" id="A0A411K7M8"/>
<proteinExistence type="predicted"/>
<gene>
    <name evidence="2" type="primary">ORF14</name>
</gene>
<keyword evidence="2" id="KW-0496">Mitochondrion</keyword>
<evidence type="ECO:0000256" key="1">
    <source>
        <dbReference type="SAM" id="Phobius"/>
    </source>
</evidence>
<geneLocation type="mitochondrion" evidence="2"/>
<evidence type="ECO:0000313" key="2">
    <source>
        <dbReference type="EMBL" id="QBC73447.1"/>
    </source>
</evidence>
<keyword evidence="1" id="KW-0812">Transmembrane</keyword>
<protein>
    <submittedName>
        <fullName evidence="2">Uncharacterized protein</fullName>
    </submittedName>
</protein>
<dbReference type="EMBL" id="MH910097">
    <property type="protein sequence ID" value="QBC73447.1"/>
    <property type="molecule type" value="Genomic_DNA"/>
</dbReference>
<organism evidence="2">
    <name type="scientific">Paravannella minima</name>
    <dbReference type="NCBI Taxonomy" id="1443144"/>
    <lineage>
        <taxon>Eukaryota</taxon>
        <taxon>Amoebozoa</taxon>
        <taxon>Discosea</taxon>
        <taxon>Flabellinia</taxon>
        <taxon>Vannellidae</taxon>
        <taxon>Paravannella</taxon>
    </lineage>
</organism>
<keyword evidence="1" id="KW-0472">Membrane</keyword>
<feature type="transmembrane region" description="Helical" evidence="1">
    <location>
        <begin position="6"/>
        <end position="25"/>
    </location>
</feature>
<reference evidence="2" key="1">
    <citation type="journal article" date="2019" name="Eur. J. Protist.">
        <title>The complete mitochondrial genome of Paravannella minima (Amoebozoa, Discosea, Vannellida).</title>
        <authorList>
            <person name="Bondarenko N."/>
            <person name="Glotova A."/>
            <person name="Nassonova E."/>
            <person name="Masharsky A."/>
            <person name="Polev D."/>
            <person name="Smirnov A."/>
        </authorList>
    </citation>
    <scope>NUCLEOTIDE SEQUENCE</scope>
</reference>
<dbReference type="GeneID" id="39114204"/>
<name>A0A411K7M8_9EUKA</name>
<sequence>MFSFLFHFFIYLCIFYTLYFFSDFLRRMQMDYIGEKLFDSFISIFFLSISLYIYCSMLEQFFFFSYFDFSVFIQQVNNLSALLPLFFN</sequence>
<feature type="transmembrane region" description="Helical" evidence="1">
    <location>
        <begin position="37"/>
        <end position="54"/>
    </location>
</feature>